<name>A0ACA9KLA0_9GLOM</name>
<sequence>MNKARDLYDWYTELCWLKKALLELNKTEHIYCGIETIRFNELTNPQIVGKDGFNTVYKATWSYRLDYGPDYDSDDLVKILESAEIKIKQLSKQLKNMKLSQQSKSIDIVEPEQSKDIRLSQASKRKQIDSAETERSKNMKLSQPSKPIDPVEIPGLILKNL</sequence>
<dbReference type="EMBL" id="CAJVQC010000704">
    <property type="protein sequence ID" value="CAG8478254.1"/>
    <property type="molecule type" value="Genomic_DNA"/>
</dbReference>
<gene>
    <name evidence="1" type="ORF">RPERSI_LOCUS868</name>
</gene>
<keyword evidence="2" id="KW-1185">Reference proteome</keyword>
<proteinExistence type="predicted"/>
<dbReference type="Proteomes" id="UP000789920">
    <property type="component" value="Unassembled WGS sequence"/>
</dbReference>
<comment type="caution">
    <text evidence="1">The sequence shown here is derived from an EMBL/GenBank/DDBJ whole genome shotgun (WGS) entry which is preliminary data.</text>
</comment>
<reference evidence="1" key="1">
    <citation type="submission" date="2021-06" db="EMBL/GenBank/DDBJ databases">
        <authorList>
            <person name="Kallberg Y."/>
            <person name="Tangrot J."/>
            <person name="Rosling A."/>
        </authorList>
    </citation>
    <scope>NUCLEOTIDE SEQUENCE</scope>
    <source>
        <strain evidence="1">MA461A</strain>
    </source>
</reference>
<organism evidence="1 2">
    <name type="scientific">Racocetra persica</name>
    <dbReference type="NCBI Taxonomy" id="160502"/>
    <lineage>
        <taxon>Eukaryota</taxon>
        <taxon>Fungi</taxon>
        <taxon>Fungi incertae sedis</taxon>
        <taxon>Mucoromycota</taxon>
        <taxon>Glomeromycotina</taxon>
        <taxon>Glomeromycetes</taxon>
        <taxon>Diversisporales</taxon>
        <taxon>Gigasporaceae</taxon>
        <taxon>Racocetra</taxon>
    </lineage>
</organism>
<evidence type="ECO:0000313" key="1">
    <source>
        <dbReference type="EMBL" id="CAG8478254.1"/>
    </source>
</evidence>
<protein>
    <submittedName>
        <fullName evidence="1">17868_t:CDS:1</fullName>
    </submittedName>
</protein>
<evidence type="ECO:0000313" key="2">
    <source>
        <dbReference type="Proteomes" id="UP000789920"/>
    </source>
</evidence>
<accession>A0ACA9KLA0</accession>